<keyword evidence="3 7" id="KW-0228">DNA excision</keyword>
<dbReference type="Proteomes" id="UP000295777">
    <property type="component" value="Unassembled WGS sequence"/>
</dbReference>
<evidence type="ECO:0000256" key="7">
    <source>
        <dbReference type="HAMAP-Rule" id="MF_00203"/>
    </source>
</evidence>
<feature type="domain" description="UvrC family homology region profile" evidence="10">
    <location>
        <begin position="344"/>
        <end position="461"/>
    </location>
</feature>
<dbReference type="Pfam" id="PF02151">
    <property type="entry name" value="UVR"/>
    <property type="match status" value="1"/>
</dbReference>
<dbReference type="InterPro" id="IPR010994">
    <property type="entry name" value="RuvA_2-like"/>
</dbReference>
<dbReference type="GO" id="GO:0009381">
    <property type="term" value="F:excinuclease ABC activity"/>
    <property type="evidence" value="ECO:0007669"/>
    <property type="project" value="UniProtKB-UniRule"/>
</dbReference>
<feature type="domain" description="GIY-YIG" evidence="9">
    <location>
        <begin position="10"/>
        <end position="88"/>
    </location>
</feature>
<dbReference type="GO" id="GO:0009380">
    <property type="term" value="C:excinuclease repair complex"/>
    <property type="evidence" value="ECO:0007669"/>
    <property type="project" value="InterPro"/>
</dbReference>
<dbReference type="InterPro" id="IPR000305">
    <property type="entry name" value="GIY-YIG_endonuc"/>
</dbReference>
<name>A0A4R1GH22_9BACT</name>
<evidence type="ECO:0000256" key="4">
    <source>
        <dbReference type="ARBA" id="ARBA00022881"/>
    </source>
</evidence>
<comment type="function">
    <text evidence="7">The UvrABC repair system catalyzes the recognition and processing of DNA lesions. UvrC both incises the 5' and 3' sides of the lesion. The N-terminal half is responsible for the 3' incision and the C-terminal half is responsible for the 5' incision.</text>
</comment>
<dbReference type="PANTHER" id="PTHR30562">
    <property type="entry name" value="UVRC/OXIDOREDUCTASE"/>
    <property type="match status" value="1"/>
</dbReference>
<evidence type="ECO:0000256" key="1">
    <source>
        <dbReference type="ARBA" id="ARBA00022490"/>
    </source>
</evidence>
<dbReference type="Gene3D" id="4.10.860.10">
    <property type="entry name" value="UVR domain"/>
    <property type="match status" value="1"/>
</dbReference>
<protein>
    <recommendedName>
        <fullName evidence="7">UvrABC system protein C</fullName>
        <shortName evidence="7">Protein UvrC</shortName>
    </recommendedName>
    <alternativeName>
        <fullName evidence="7">Excinuclease ABC subunit C</fullName>
    </alternativeName>
</protein>
<evidence type="ECO:0000256" key="6">
    <source>
        <dbReference type="ARBA" id="ARBA00023236"/>
    </source>
</evidence>
<dbReference type="SUPFAM" id="SSF46600">
    <property type="entry name" value="C-terminal UvrC-binding domain of UvrB"/>
    <property type="match status" value="1"/>
</dbReference>
<dbReference type="PROSITE" id="PS50165">
    <property type="entry name" value="UVRC"/>
    <property type="match status" value="1"/>
</dbReference>
<dbReference type="Gene3D" id="1.10.150.20">
    <property type="entry name" value="5' to 3' exonuclease, C-terminal subdomain"/>
    <property type="match status" value="1"/>
</dbReference>
<evidence type="ECO:0000259" key="9">
    <source>
        <dbReference type="PROSITE" id="PS50164"/>
    </source>
</evidence>
<keyword evidence="5 7" id="KW-0234">DNA repair</keyword>
<evidence type="ECO:0000259" key="8">
    <source>
        <dbReference type="PROSITE" id="PS50151"/>
    </source>
</evidence>
<dbReference type="SMART" id="SM00465">
    <property type="entry name" value="GIYc"/>
    <property type="match status" value="1"/>
</dbReference>
<dbReference type="Pfam" id="PF08459">
    <property type="entry name" value="UvrC_RNaseH_dom"/>
    <property type="match status" value="1"/>
</dbReference>
<dbReference type="EMBL" id="SMFV01000001">
    <property type="protein sequence ID" value="TCK06301.1"/>
    <property type="molecule type" value="Genomic_DNA"/>
</dbReference>
<dbReference type="SUPFAM" id="SSF82771">
    <property type="entry name" value="GIY-YIG endonuclease"/>
    <property type="match status" value="1"/>
</dbReference>
<dbReference type="PROSITE" id="PS50164">
    <property type="entry name" value="GIY_YIG"/>
    <property type="match status" value="1"/>
</dbReference>
<dbReference type="CDD" id="cd10434">
    <property type="entry name" value="GIY-YIG_UvrC_Cho"/>
    <property type="match status" value="1"/>
</dbReference>
<evidence type="ECO:0000313" key="11">
    <source>
        <dbReference type="EMBL" id="TCK06301.1"/>
    </source>
</evidence>
<comment type="similarity">
    <text evidence="7">Belongs to the UvrC family.</text>
</comment>
<dbReference type="GO" id="GO:0003677">
    <property type="term" value="F:DNA binding"/>
    <property type="evidence" value="ECO:0007669"/>
    <property type="project" value="UniProtKB-UniRule"/>
</dbReference>
<accession>A0A4R1GH22</accession>
<dbReference type="Gene3D" id="3.30.420.340">
    <property type="entry name" value="UvrC, RNAse H endonuclease domain"/>
    <property type="match status" value="1"/>
</dbReference>
<evidence type="ECO:0000256" key="5">
    <source>
        <dbReference type="ARBA" id="ARBA00023204"/>
    </source>
</evidence>
<keyword evidence="6 7" id="KW-0742">SOS response</keyword>
<dbReference type="InterPro" id="IPR038476">
    <property type="entry name" value="UvrC_RNase_H_dom_sf"/>
</dbReference>
<evidence type="ECO:0000256" key="2">
    <source>
        <dbReference type="ARBA" id="ARBA00022763"/>
    </source>
</evidence>
<dbReference type="Pfam" id="PF01541">
    <property type="entry name" value="GIY-YIG"/>
    <property type="match status" value="1"/>
</dbReference>
<sequence>MREKLNLVPDAPGVYLFKDGEGNVIYVGKAKSLKNRLSTHLNCTDPNEKSYRIVRSAKDFDFIVVKNEREALALEAELIKKYLPRFNVLLKDDKSYPYIVITEEEFPTVKVVRKKDSVEGERFGPFIPAKNARALKELLHKVFKLRKCKELQKRDKPCLQYYIDRCTAPCCGYVSKKDYREQVKGALSFLKGNVRSYISQLYNQIEEAAERLEFERAAILRDQLIAIKGIYEKSLAFFEEHRSCDVFYLEKRNGLFYGVKLTVRNGIVYGKENFTFDPIDPWDEGILRELFEFGVSQVTEDVVGTIWLKNTYEGEEKPDEILASFKSLDPRFETKPIPEGILQLVKKNRTFSSVNINLAELQKEYESVFLDSFPQRVEVFDISTLQGTGTVASCVVWERGQFVKDDYRRYRVKTVKGVNDYASMEEVLTRRFRRIKNGEVKKPDLVLVDGGVGQLNVAIKVRDSFGLDLRVFSIAKKEEIVYTDDGEVVETKRYPHLYRFFTTLRDEAHRFALAFNRKVRNKLMVSSIFDGIKGLGTKRKKLLEKFYPDPKELSHVTPEELVKIGIPRKVAEEVIERAKKL</sequence>
<keyword evidence="12" id="KW-1185">Reference proteome</keyword>
<comment type="caution">
    <text evidence="11">The sequence shown here is derived from an EMBL/GenBank/DDBJ whole genome shotgun (WGS) entry which is preliminary data.</text>
</comment>
<dbReference type="PANTHER" id="PTHR30562:SF1">
    <property type="entry name" value="UVRABC SYSTEM PROTEIN C"/>
    <property type="match status" value="1"/>
</dbReference>
<dbReference type="InterPro" id="IPR004791">
    <property type="entry name" value="UvrC"/>
</dbReference>
<proteinExistence type="inferred from homology"/>
<feature type="domain" description="UVR" evidence="8">
    <location>
        <begin position="195"/>
        <end position="230"/>
    </location>
</feature>
<dbReference type="NCBIfam" id="TIGR00194">
    <property type="entry name" value="uvrC"/>
    <property type="match status" value="1"/>
</dbReference>
<keyword evidence="4 7" id="KW-0267">Excision nuclease</keyword>
<gene>
    <name evidence="7" type="primary">uvrC</name>
    <name evidence="11" type="ORF">CLV27_0102</name>
</gene>
<comment type="subunit">
    <text evidence="7">Interacts with UvrB in an incision complex.</text>
</comment>
<keyword evidence="2 7" id="KW-0227">DNA damage</keyword>
<evidence type="ECO:0000259" key="10">
    <source>
        <dbReference type="PROSITE" id="PS50165"/>
    </source>
</evidence>
<dbReference type="HAMAP" id="MF_00203">
    <property type="entry name" value="UvrC"/>
    <property type="match status" value="1"/>
</dbReference>
<dbReference type="Gene3D" id="3.40.1440.10">
    <property type="entry name" value="GIY-YIG endonuclease"/>
    <property type="match status" value="1"/>
</dbReference>
<dbReference type="FunFam" id="3.40.1440.10:FF:000001">
    <property type="entry name" value="UvrABC system protein C"/>
    <property type="match status" value="1"/>
</dbReference>
<organism evidence="11 12">
    <name type="scientific">Phorcysia thermohydrogeniphila</name>
    <dbReference type="NCBI Taxonomy" id="936138"/>
    <lineage>
        <taxon>Bacteria</taxon>
        <taxon>Pseudomonadati</taxon>
        <taxon>Aquificota</taxon>
        <taxon>Aquificia</taxon>
        <taxon>Desulfurobacteriales</taxon>
        <taxon>Desulfurobacteriaceae</taxon>
        <taxon>Phorcysia</taxon>
    </lineage>
</organism>
<evidence type="ECO:0000256" key="3">
    <source>
        <dbReference type="ARBA" id="ARBA00022769"/>
    </source>
</evidence>
<dbReference type="InterPro" id="IPR047296">
    <property type="entry name" value="GIY-YIG_UvrC_Cho"/>
</dbReference>
<dbReference type="InterPro" id="IPR036876">
    <property type="entry name" value="UVR_dom_sf"/>
</dbReference>
<dbReference type="GO" id="GO:0009432">
    <property type="term" value="P:SOS response"/>
    <property type="evidence" value="ECO:0007669"/>
    <property type="project" value="UniProtKB-UniRule"/>
</dbReference>
<reference evidence="11 12" key="1">
    <citation type="submission" date="2019-03" db="EMBL/GenBank/DDBJ databases">
        <title>Genomic Encyclopedia of Archaeal and Bacterial Type Strains, Phase II (KMG-II): from individual species to whole genera.</title>
        <authorList>
            <person name="Goeker M."/>
        </authorList>
    </citation>
    <scope>NUCLEOTIDE SEQUENCE [LARGE SCALE GENOMIC DNA]</scope>
    <source>
        <strain evidence="11 12">DSM 24425</strain>
    </source>
</reference>
<dbReference type="InterPro" id="IPR035901">
    <property type="entry name" value="GIY-YIG_endonuc_sf"/>
</dbReference>
<dbReference type="GO" id="GO:0005737">
    <property type="term" value="C:cytoplasm"/>
    <property type="evidence" value="ECO:0007669"/>
    <property type="project" value="UniProtKB-SubCell"/>
</dbReference>
<dbReference type="OrthoDB" id="9804933at2"/>
<dbReference type="RefSeq" id="WP_132524718.1">
    <property type="nucleotide sequence ID" value="NZ_SMFV01000001.1"/>
</dbReference>
<dbReference type="PROSITE" id="PS50151">
    <property type="entry name" value="UVR"/>
    <property type="match status" value="1"/>
</dbReference>
<evidence type="ECO:0000313" key="12">
    <source>
        <dbReference type="Proteomes" id="UP000295777"/>
    </source>
</evidence>
<dbReference type="SUPFAM" id="SSF47781">
    <property type="entry name" value="RuvA domain 2-like"/>
    <property type="match status" value="1"/>
</dbReference>
<comment type="subcellular location">
    <subcellularLocation>
        <location evidence="7">Cytoplasm</location>
    </subcellularLocation>
</comment>
<dbReference type="AlphaFoldDB" id="A0A4R1GH22"/>
<dbReference type="InterPro" id="IPR050066">
    <property type="entry name" value="UvrABC_protein_C"/>
</dbReference>
<dbReference type="InterPro" id="IPR001943">
    <property type="entry name" value="UVR_dom"/>
</dbReference>
<keyword evidence="1 7" id="KW-0963">Cytoplasm</keyword>
<dbReference type="InterPro" id="IPR001162">
    <property type="entry name" value="UvrC_RNase_H_dom"/>
</dbReference>
<dbReference type="GO" id="GO:0006289">
    <property type="term" value="P:nucleotide-excision repair"/>
    <property type="evidence" value="ECO:0007669"/>
    <property type="project" value="UniProtKB-UniRule"/>
</dbReference>